<reference evidence="1 2" key="1">
    <citation type="journal article" date="2017" name="Genome Biol. Evol.">
        <title>Phytophthora megakarya and P. palmivora, closely related causal agents of cacao black pod rot, underwent increases in genome sizes and gene numbers by different mechanisms.</title>
        <authorList>
            <person name="Ali S.S."/>
            <person name="Shao J."/>
            <person name="Lary D.J."/>
            <person name="Kronmiller B."/>
            <person name="Shen D."/>
            <person name="Strem M.D."/>
            <person name="Amoako-Attah I."/>
            <person name="Akrofi A.Y."/>
            <person name="Begoude B.A."/>
            <person name="Ten Hoopen G.M."/>
            <person name="Coulibaly K."/>
            <person name="Kebe B.I."/>
            <person name="Melnick R.L."/>
            <person name="Guiltinan M.J."/>
            <person name="Tyler B.M."/>
            <person name="Meinhardt L.W."/>
            <person name="Bailey B.A."/>
        </authorList>
    </citation>
    <scope>NUCLEOTIDE SEQUENCE [LARGE SCALE GENOMIC DNA]</scope>
    <source>
        <strain evidence="2">sbr112.9</strain>
    </source>
</reference>
<proteinExistence type="predicted"/>
<name>A0A2P4X891_9STRA</name>
<accession>A0A2P4X891</accession>
<protein>
    <submittedName>
        <fullName evidence="1">Uncharacterized protein</fullName>
    </submittedName>
</protein>
<sequence length="81" mass="9021">MSFLQKHKSEVNRDRAVRISKTAIYFEDPWPSSHGNPFNRVASMPITAALAVIASGKTVPPYLAWKRKTRGAMQLIGGCYV</sequence>
<comment type="caution">
    <text evidence="1">The sequence shown here is derived from an EMBL/GenBank/DDBJ whole genome shotgun (WGS) entry which is preliminary data.</text>
</comment>
<evidence type="ECO:0000313" key="1">
    <source>
        <dbReference type="EMBL" id="POM61773.1"/>
    </source>
</evidence>
<dbReference type="AlphaFoldDB" id="A0A2P4X891"/>
<keyword evidence="2" id="KW-1185">Reference proteome</keyword>
<dbReference type="EMBL" id="NCKW01015799">
    <property type="protein sequence ID" value="POM61773.1"/>
    <property type="molecule type" value="Genomic_DNA"/>
</dbReference>
<evidence type="ECO:0000313" key="2">
    <source>
        <dbReference type="Proteomes" id="UP000237271"/>
    </source>
</evidence>
<dbReference type="Proteomes" id="UP000237271">
    <property type="component" value="Unassembled WGS sequence"/>
</dbReference>
<gene>
    <name evidence="1" type="ORF">PHPALM_29166</name>
</gene>
<organism evidence="1 2">
    <name type="scientific">Phytophthora palmivora</name>
    <dbReference type="NCBI Taxonomy" id="4796"/>
    <lineage>
        <taxon>Eukaryota</taxon>
        <taxon>Sar</taxon>
        <taxon>Stramenopiles</taxon>
        <taxon>Oomycota</taxon>
        <taxon>Peronosporomycetes</taxon>
        <taxon>Peronosporales</taxon>
        <taxon>Peronosporaceae</taxon>
        <taxon>Phytophthora</taxon>
    </lineage>
</organism>